<dbReference type="STRING" id="29421.B2M20_03335"/>
<reference evidence="2 3" key="1">
    <citation type="submission" date="2017-02" db="EMBL/GenBank/DDBJ databases">
        <title>Genome sequence of the nitrite-oxidizing bacterium Nitrobacter vulgaris strain Ab1.</title>
        <authorList>
            <person name="Mellbye B.L."/>
            <person name="Davis E.W."/>
            <person name="Spieck E."/>
            <person name="Chang J.H."/>
            <person name="Bottomley P.J."/>
            <person name="Sayavedra-Soto L.A."/>
        </authorList>
    </citation>
    <scope>NUCLEOTIDE SEQUENCE [LARGE SCALE GENOMIC DNA]</scope>
    <source>
        <strain evidence="2 3">Ab1</strain>
    </source>
</reference>
<name>A0A1V4I1U3_NITVU</name>
<keyword evidence="3" id="KW-1185">Reference proteome</keyword>
<feature type="compositionally biased region" description="Low complexity" evidence="1">
    <location>
        <begin position="74"/>
        <end position="106"/>
    </location>
</feature>
<comment type="caution">
    <text evidence="2">The sequence shown here is derived from an EMBL/GenBank/DDBJ whole genome shotgun (WGS) entry which is preliminary data.</text>
</comment>
<feature type="compositionally biased region" description="Polar residues" evidence="1">
    <location>
        <begin position="64"/>
        <end position="73"/>
    </location>
</feature>
<gene>
    <name evidence="2" type="ORF">B2M20_03335</name>
</gene>
<feature type="region of interest" description="Disordered" evidence="1">
    <location>
        <begin position="1"/>
        <end position="25"/>
    </location>
</feature>
<dbReference type="AlphaFoldDB" id="A0A1V4I1U3"/>
<proteinExistence type="predicted"/>
<accession>A0A1V4I1U3</accession>
<dbReference type="EMBL" id="MWPQ01000009">
    <property type="protein sequence ID" value="OPH84173.1"/>
    <property type="molecule type" value="Genomic_DNA"/>
</dbReference>
<dbReference type="Proteomes" id="UP000189940">
    <property type="component" value="Unassembled WGS sequence"/>
</dbReference>
<organism evidence="2 3">
    <name type="scientific">Nitrobacter vulgaris</name>
    <dbReference type="NCBI Taxonomy" id="29421"/>
    <lineage>
        <taxon>Bacteria</taxon>
        <taxon>Pseudomonadati</taxon>
        <taxon>Pseudomonadota</taxon>
        <taxon>Alphaproteobacteria</taxon>
        <taxon>Hyphomicrobiales</taxon>
        <taxon>Nitrobacteraceae</taxon>
        <taxon>Nitrobacter</taxon>
    </lineage>
</organism>
<feature type="region of interest" description="Disordered" evidence="1">
    <location>
        <begin position="53"/>
        <end position="107"/>
    </location>
</feature>
<sequence length="125" mass="12458">MAQPPAEQFGKRRLPPLESSPPVKRSGRVALLVMGTLAVGGGAYLLMPHNNCEPNRPGVAASATPGQTGTACNSGSSSSGWSSRSSYYGGSDSSSHSSSESGSGSVTRGGFGGFAHAISAHFSGG</sequence>
<dbReference type="OrthoDB" id="8251816at2"/>
<evidence type="ECO:0000313" key="2">
    <source>
        <dbReference type="EMBL" id="OPH84173.1"/>
    </source>
</evidence>
<evidence type="ECO:0000313" key="3">
    <source>
        <dbReference type="Proteomes" id="UP000189940"/>
    </source>
</evidence>
<dbReference type="RefSeq" id="WP_079445674.1">
    <property type="nucleotide sequence ID" value="NZ_MWPQ01000009.1"/>
</dbReference>
<protein>
    <submittedName>
        <fullName evidence="2">Uncharacterized protein</fullName>
    </submittedName>
</protein>
<evidence type="ECO:0000256" key="1">
    <source>
        <dbReference type="SAM" id="MobiDB-lite"/>
    </source>
</evidence>